<sequence>MSQQRDTSGKCPFPSLSQRSALYLLFSFCLCCSLGCLKNTHWQRFGFAREKWSNNAGGITWRGLLRPSERPARPIGDHAGCTITHHIPSHQPALCQPAAAGPRIRYR</sequence>
<accession>A0A6A5ESX6</accession>
<feature type="transmembrane region" description="Helical" evidence="1">
    <location>
        <begin position="20"/>
        <end position="37"/>
    </location>
</feature>
<proteinExistence type="predicted"/>
<dbReference type="Proteomes" id="UP000465112">
    <property type="component" value="Chromosome 16"/>
</dbReference>
<name>A0A6A5ESX6_PERFL</name>
<evidence type="ECO:0000313" key="3">
    <source>
        <dbReference type="Proteomes" id="UP000465112"/>
    </source>
</evidence>
<keyword evidence="1" id="KW-1133">Transmembrane helix</keyword>
<evidence type="ECO:0000313" key="2">
    <source>
        <dbReference type="EMBL" id="KAF1378794.1"/>
    </source>
</evidence>
<comment type="caution">
    <text evidence="2">The sequence shown here is derived from an EMBL/GenBank/DDBJ whole genome shotgun (WGS) entry which is preliminary data.</text>
</comment>
<keyword evidence="3" id="KW-1185">Reference proteome</keyword>
<dbReference type="AlphaFoldDB" id="A0A6A5ESX6"/>
<evidence type="ECO:0000256" key="1">
    <source>
        <dbReference type="SAM" id="Phobius"/>
    </source>
</evidence>
<keyword evidence="1" id="KW-0472">Membrane</keyword>
<reference evidence="2 3" key="1">
    <citation type="submission" date="2019-06" db="EMBL/GenBank/DDBJ databases">
        <title>A chromosome-scale genome assembly of the European perch, Perca fluviatilis.</title>
        <authorList>
            <person name="Roques C."/>
            <person name="Zahm M."/>
            <person name="Cabau C."/>
            <person name="Klopp C."/>
            <person name="Bouchez O."/>
            <person name="Donnadieu C."/>
            <person name="Kuhl H."/>
            <person name="Gislard M."/>
            <person name="Guendouz S."/>
            <person name="Journot L."/>
            <person name="Haffray P."/>
            <person name="Bestin A."/>
            <person name="Morvezen R."/>
            <person name="Feron R."/>
            <person name="Wen M."/>
            <person name="Jouanno E."/>
            <person name="Herpin A."/>
            <person name="Schartl M."/>
            <person name="Postlethwait J."/>
            <person name="Schaerlinger B."/>
            <person name="Chardard D."/>
            <person name="Lecocq T."/>
            <person name="Poncet C."/>
            <person name="Jaffrelo L."/>
            <person name="Lampietro C."/>
            <person name="Guiguen Y."/>
        </authorList>
    </citation>
    <scope>NUCLEOTIDE SEQUENCE [LARGE SCALE GENOMIC DNA]</scope>
    <source>
        <tissue evidence="2">Blood</tissue>
    </source>
</reference>
<protein>
    <submittedName>
        <fullName evidence="2">Uncharacterized protein</fullName>
    </submittedName>
</protein>
<keyword evidence="1" id="KW-0812">Transmembrane</keyword>
<gene>
    <name evidence="2" type="ORF">PFLUV_G00194200</name>
</gene>
<dbReference type="EMBL" id="VHII01000016">
    <property type="protein sequence ID" value="KAF1378794.1"/>
    <property type="molecule type" value="Genomic_DNA"/>
</dbReference>
<organism evidence="2 3">
    <name type="scientific">Perca fluviatilis</name>
    <name type="common">European perch</name>
    <dbReference type="NCBI Taxonomy" id="8168"/>
    <lineage>
        <taxon>Eukaryota</taxon>
        <taxon>Metazoa</taxon>
        <taxon>Chordata</taxon>
        <taxon>Craniata</taxon>
        <taxon>Vertebrata</taxon>
        <taxon>Euteleostomi</taxon>
        <taxon>Actinopterygii</taxon>
        <taxon>Neopterygii</taxon>
        <taxon>Teleostei</taxon>
        <taxon>Neoteleostei</taxon>
        <taxon>Acanthomorphata</taxon>
        <taxon>Eupercaria</taxon>
        <taxon>Perciformes</taxon>
        <taxon>Percoidei</taxon>
        <taxon>Percidae</taxon>
        <taxon>Percinae</taxon>
        <taxon>Perca</taxon>
    </lineage>
</organism>